<dbReference type="AlphaFoldDB" id="A0A8H6J5Q5"/>
<gene>
    <name evidence="1" type="ORF">CSOJ01_08486</name>
</gene>
<reference evidence="1 2" key="1">
    <citation type="journal article" date="2020" name="Phytopathology">
        <title>Genome Sequence Resources of Colletotrichum truncatum, C. plurivorum, C. musicola, and C. sojae: Four Species Pathogenic to Soybean (Glycine max).</title>
        <authorList>
            <person name="Rogerio F."/>
            <person name="Boufleur T.R."/>
            <person name="Ciampi-Guillardi M."/>
            <person name="Sukno S.A."/>
            <person name="Thon M.R."/>
            <person name="Massola Junior N.S."/>
            <person name="Baroncelli R."/>
        </authorList>
    </citation>
    <scope>NUCLEOTIDE SEQUENCE [LARGE SCALE GENOMIC DNA]</scope>
    <source>
        <strain evidence="1 2">LFN0009</strain>
    </source>
</reference>
<keyword evidence="1" id="KW-0378">Hydrolase</keyword>
<keyword evidence="2" id="KW-1185">Reference proteome</keyword>
<name>A0A8H6J5Q5_9PEZI</name>
<dbReference type="GO" id="GO:0016787">
    <property type="term" value="F:hydrolase activity"/>
    <property type="evidence" value="ECO:0007669"/>
    <property type="project" value="UniProtKB-KW"/>
</dbReference>
<dbReference type="Proteomes" id="UP000652219">
    <property type="component" value="Unassembled WGS sequence"/>
</dbReference>
<evidence type="ECO:0000313" key="1">
    <source>
        <dbReference type="EMBL" id="KAF6806982.1"/>
    </source>
</evidence>
<sequence>MRFGPSFTSLVCAGSAYAQRAEEQVPLISFPETFIVSDSGASSRQSDVPPPPESEPITVTELPLPPVTPDTGVGGCTLEINPRRTGCIGQNPNLQSGDFLPDDLHVVATVNFTGAPAVGEPGSIYSGQQLIIVKIDGTTFPNGDEWKCVTCGVPEENQIGRKEKLDYPQIFNDNKRLLAGSHIIECAAELPSEDCTPDKVHIYPIRWDTAADGSGPGGSIREQRIHPDNEHLGWSSFVIRSGKLDQYTYTGRLEFNPSPTTGEPLAPRYDLTHVNGLFRADGPQAIEVDPKDSSLIRINQDAILAGELRGFSGSGREVTYIGWPAESSNIDVFAADFATGKVRRLTAHPDYVDPVDISPDDKWTVAMDTRGSGRQMFMAGLRGMPPLTDLVSASAASSTRNNGNRRFFQPWLIDRFGDRGSYFGQQLNAEGSGIPGSGDINDPEWNGRADPKWSNDGTRIVYYQALTTAPDCGGENPLPCYPSTAEGGRTERMMLAHLISRQPVAPVRIEPLPDVIPWATPCKPGDTLPSRPLVATGNFKLKGKASGWANVTITPNRDGTLPETVAVEYHAFSDDGVNVLAGTEKVSATNPTPTLERVDWYSDLVQTGPNNGTKKTSPDGFHLAIDIMRNIFDANGTLTTTVNGKEWHQPRNGT</sequence>
<organism evidence="1 2">
    <name type="scientific">Colletotrichum sojae</name>
    <dbReference type="NCBI Taxonomy" id="2175907"/>
    <lineage>
        <taxon>Eukaryota</taxon>
        <taxon>Fungi</taxon>
        <taxon>Dikarya</taxon>
        <taxon>Ascomycota</taxon>
        <taxon>Pezizomycotina</taxon>
        <taxon>Sordariomycetes</taxon>
        <taxon>Hypocreomycetidae</taxon>
        <taxon>Glomerellales</taxon>
        <taxon>Glomerellaceae</taxon>
        <taxon>Colletotrichum</taxon>
        <taxon>Colletotrichum orchidearum species complex</taxon>
    </lineage>
</organism>
<dbReference type="InterPro" id="IPR011042">
    <property type="entry name" value="6-blade_b-propeller_TolB-like"/>
</dbReference>
<accession>A0A8H6J5Q5</accession>
<proteinExistence type="predicted"/>
<dbReference type="SUPFAM" id="SSF82171">
    <property type="entry name" value="DPP6 N-terminal domain-like"/>
    <property type="match status" value="1"/>
</dbReference>
<comment type="caution">
    <text evidence="1">The sequence shown here is derived from an EMBL/GenBank/DDBJ whole genome shotgun (WGS) entry which is preliminary data.</text>
</comment>
<dbReference type="Gene3D" id="2.120.10.30">
    <property type="entry name" value="TolB, C-terminal domain"/>
    <property type="match status" value="1"/>
</dbReference>
<protein>
    <submittedName>
        <fullName evidence="1">Saponin hydrolase</fullName>
    </submittedName>
</protein>
<dbReference type="EMBL" id="WIGN01000147">
    <property type="protein sequence ID" value="KAF6806982.1"/>
    <property type="molecule type" value="Genomic_DNA"/>
</dbReference>
<evidence type="ECO:0000313" key="2">
    <source>
        <dbReference type="Proteomes" id="UP000652219"/>
    </source>
</evidence>